<dbReference type="OrthoDB" id="2405502at2759"/>
<gene>
    <name evidence="1" type="ORF">Glove_219g40</name>
</gene>
<dbReference type="EMBL" id="PQFF01000204">
    <property type="protein sequence ID" value="RHZ74843.1"/>
    <property type="molecule type" value="Genomic_DNA"/>
</dbReference>
<sequence>MKLAGHKSVEGVRTYKKLMKKYNKYFNNITDIYKNKLEYPLQEISSNSLNNNSSQTPIFKKLNREINKSWLIGVTDASHNLKKLKKGFSLLEVTDVFVDNFQQLLQMFALILNDPEIAEFIETEYKEEIDN</sequence>
<evidence type="ECO:0000313" key="1">
    <source>
        <dbReference type="EMBL" id="RHZ74843.1"/>
    </source>
</evidence>
<protein>
    <submittedName>
        <fullName evidence="1">Uncharacterized protein</fullName>
    </submittedName>
</protein>
<reference evidence="1 2" key="1">
    <citation type="submission" date="2018-08" db="EMBL/GenBank/DDBJ databases">
        <title>Genome and evolution of the arbuscular mycorrhizal fungus Diversispora epigaea (formerly Glomus versiforme) and its bacterial endosymbionts.</title>
        <authorList>
            <person name="Sun X."/>
            <person name="Fei Z."/>
            <person name="Harrison M."/>
        </authorList>
    </citation>
    <scope>NUCLEOTIDE SEQUENCE [LARGE SCALE GENOMIC DNA]</scope>
    <source>
        <strain evidence="1 2">IT104</strain>
    </source>
</reference>
<accession>A0A397IPC9</accession>
<comment type="caution">
    <text evidence="1">The sequence shown here is derived from an EMBL/GenBank/DDBJ whole genome shotgun (WGS) entry which is preliminary data.</text>
</comment>
<name>A0A397IPC9_9GLOM</name>
<dbReference type="Proteomes" id="UP000266861">
    <property type="component" value="Unassembled WGS sequence"/>
</dbReference>
<proteinExistence type="predicted"/>
<evidence type="ECO:0000313" key="2">
    <source>
        <dbReference type="Proteomes" id="UP000266861"/>
    </source>
</evidence>
<dbReference type="AlphaFoldDB" id="A0A397IPC9"/>
<keyword evidence="2" id="KW-1185">Reference proteome</keyword>
<organism evidence="1 2">
    <name type="scientific">Diversispora epigaea</name>
    <dbReference type="NCBI Taxonomy" id="1348612"/>
    <lineage>
        <taxon>Eukaryota</taxon>
        <taxon>Fungi</taxon>
        <taxon>Fungi incertae sedis</taxon>
        <taxon>Mucoromycota</taxon>
        <taxon>Glomeromycotina</taxon>
        <taxon>Glomeromycetes</taxon>
        <taxon>Diversisporales</taxon>
        <taxon>Diversisporaceae</taxon>
        <taxon>Diversispora</taxon>
    </lineage>
</organism>